<proteinExistence type="predicted"/>
<evidence type="ECO:0000313" key="2">
    <source>
        <dbReference type="EMBL" id="RZO19900.1"/>
    </source>
</evidence>
<name>A0A520MFC7_9GAMM</name>
<dbReference type="CDD" id="cd07986">
    <property type="entry name" value="LPLAT_ACT14924-like"/>
    <property type="match status" value="1"/>
</dbReference>
<sequence length="292" mass="32694">MTGQLNNNLNSEFSNYIQDKPTISYVQPTDPWLVQKFISGVEILFGRKKLESIYDDLKKQPFDVRSFFTATLKATQIESCYDTQKLNALSKKGPLVFVANHPFGVVDGLVLCDIAIKARGNFRILINSLLCRDRDLAPYFLPIDFHETKAAVKNNLRTKKLAQECLKEDIPLLIFPSGFVSTADRKGFGTVVDAPWTTFAAKLIRDAQATVVPVHFAGQNSRIFHVASHISEPLRMALLLKEASNKFGSTINAEIGNPLPWSDLESIGGRQELTTYLYNQVRSLASPKEITR</sequence>
<evidence type="ECO:0000313" key="3">
    <source>
        <dbReference type="Proteomes" id="UP000315889"/>
    </source>
</evidence>
<dbReference type="SUPFAM" id="SSF69593">
    <property type="entry name" value="Glycerol-3-phosphate (1)-acyltransferase"/>
    <property type="match status" value="1"/>
</dbReference>
<dbReference type="SMART" id="SM00563">
    <property type="entry name" value="PlsC"/>
    <property type="match status" value="1"/>
</dbReference>
<dbReference type="InterPro" id="IPR002123">
    <property type="entry name" value="Plipid/glycerol_acylTrfase"/>
</dbReference>
<feature type="domain" description="Phospholipid/glycerol acyltransferase" evidence="1">
    <location>
        <begin position="95"/>
        <end position="219"/>
    </location>
</feature>
<accession>A0A520MFC7</accession>
<evidence type="ECO:0000259" key="1">
    <source>
        <dbReference type="SMART" id="SM00563"/>
    </source>
</evidence>
<dbReference type="GO" id="GO:0016746">
    <property type="term" value="F:acyltransferase activity"/>
    <property type="evidence" value="ECO:0007669"/>
    <property type="project" value="InterPro"/>
</dbReference>
<dbReference type="EMBL" id="SHBP01000007">
    <property type="protein sequence ID" value="RZO19900.1"/>
    <property type="molecule type" value="Genomic_DNA"/>
</dbReference>
<comment type="caution">
    <text evidence="2">The sequence shown here is derived from an EMBL/GenBank/DDBJ whole genome shotgun (WGS) entry which is preliminary data.</text>
</comment>
<organism evidence="2 3">
    <name type="scientific">SAR92 clade bacterium</name>
    <dbReference type="NCBI Taxonomy" id="2315479"/>
    <lineage>
        <taxon>Bacteria</taxon>
        <taxon>Pseudomonadati</taxon>
        <taxon>Pseudomonadota</taxon>
        <taxon>Gammaproteobacteria</taxon>
        <taxon>Cellvibrionales</taxon>
        <taxon>Porticoccaceae</taxon>
        <taxon>SAR92 clade</taxon>
    </lineage>
</organism>
<reference evidence="2 3" key="1">
    <citation type="submission" date="2019-02" db="EMBL/GenBank/DDBJ databases">
        <title>Prokaryotic population dynamics and viral predation in marine succession experiment using metagenomics: the confinement effect.</title>
        <authorList>
            <person name="Haro-Moreno J.M."/>
            <person name="Rodriguez-Valera F."/>
            <person name="Lopez-Perez M."/>
        </authorList>
    </citation>
    <scope>NUCLEOTIDE SEQUENCE [LARGE SCALE GENOMIC DNA]</scope>
    <source>
        <strain evidence="2">MED-G170</strain>
    </source>
</reference>
<dbReference type="Proteomes" id="UP000315889">
    <property type="component" value="Unassembled WGS sequence"/>
</dbReference>
<dbReference type="Pfam" id="PF19576">
    <property type="entry name" value="Acyltransf_2"/>
    <property type="match status" value="1"/>
</dbReference>
<dbReference type="InterPro" id="IPR045746">
    <property type="entry name" value="ACT14924-like_Acyltransf_dom"/>
</dbReference>
<gene>
    <name evidence="2" type="ORF">EVB03_05970</name>
</gene>
<protein>
    <submittedName>
        <fullName evidence="2">Hemolysin</fullName>
    </submittedName>
</protein>
<dbReference type="AlphaFoldDB" id="A0A520MFC7"/>